<reference evidence="3" key="1">
    <citation type="submission" date="2014-04" db="EMBL/GenBank/DDBJ databases">
        <title>Evolutionary Origins and Diversification of the Mycorrhizal Mutualists.</title>
        <authorList>
            <consortium name="DOE Joint Genome Institute"/>
            <consortium name="Mycorrhizal Genomics Consortium"/>
            <person name="Kohler A."/>
            <person name="Kuo A."/>
            <person name="Nagy L.G."/>
            <person name="Floudas D."/>
            <person name="Copeland A."/>
            <person name="Barry K.W."/>
            <person name="Cichocki N."/>
            <person name="Veneault-Fourrey C."/>
            <person name="LaButti K."/>
            <person name="Lindquist E.A."/>
            <person name="Lipzen A."/>
            <person name="Lundell T."/>
            <person name="Morin E."/>
            <person name="Murat C."/>
            <person name="Riley R."/>
            <person name="Ohm R."/>
            <person name="Sun H."/>
            <person name="Tunlid A."/>
            <person name="Henrissat B."/>
            <person name="Grigoriev I.V."/>
            <person name="Hibbett D.S."/>
            <person name="Martin F."/>
        </authorList>
    </citation>
    <scope>NUCLEOTIDE SEQUENCE [LARGE SCALE GENOMIC DNA]</scope>
    <source>
        <strain evidence="3">FD-334 SS-4</strain>
    </source>
</reference>
<keyword evidence="3" id="KW-1185">Reference proteome</keyword>
<dbReference type="EMBL" id="KN817549">
    <property type="protein sequence ID" value="KJA22534.1"/>
    <property type="molecule type" value="Genomic_DNA"/>
</dbReference>
<evidence type="ECO:0000256" key="1">
    <source>
        <dbReference type="SAM" id="MobiDB-lite"/>
    </source>
</evidence>
<protein>
    <submittedName>
        <fullName evidence="2">Uncharacterized protein</fullName>
    </submittedName>
</protein>
<accession>A0A0D2NUI8</accession>
<name>A0A0D2NUI8_HYPSF</name>
<dbReference type="AlphaFoldDB" id="A0A0D2NUI8"/>
<organism evidence="2 3">
    <name type="scientific">Hypholoma sublateritium (strain FD-334 SS-4)</name>
    <dbReference type="NCBI Taxonomy" id="945553"/>
    <lineage>
        <taxon>Eukaryota</taxon>
        <taxon>Fungi</taxon>
        <taxon>Dikarya</taxon>
        <taxon>Basidiomycota</taxon>
        <taxon>Agaricomycotina</taxon>
        <taxon>Agaricomycetes</taxon>
        <taxon>Agaricomycetidae</taxon>
        <taxon>Agaricales</taxon>
        <taxon>Agaricineae</taxon>
        <taxon>Strophariaceae</taxon>
        <taxon>Hypholoma</taxon>
    </lineage>
</organism>
<evidence type="ECO:0000313" key="2">
    <source>
        <dbReference type="EMBL" id="KJA22534.1"/>
    </source>
</evidence>
<gene>
    <name evidence="2" type="ORF">HYPSUDRAFT_202102</name>
</gene>
<feature type="compositionally biased region" description="Basic and acidic residues" evidence="1">
    <location>
        <begin position="98"/>
        <end position="108"/>
    </location>
</feature>
<proteinExistence type="predicted"/>
<dbReference type="Proteomes" id="UP000054270">
    <property type="component" value="Unassembled WGS sequence"/>
</dbReference>
<feature type="region of interest" description="Disordered" evidence="1">
    <location>
        <begin position="73"/>
        <end position="151"/>
    </location>
</feature>
<sequence length="165" mass="17627">MEAVCVGARRPPARHALVHDRPQCAIYTAQQRALPRRGCGAETHGPGLSEPSALRLPGMDRWIEAACAGAQERGGGFPAALSRTDALPSAPRPMARPLQRDAHRRDGDAAGSRSSERRRRSVQPAPAGFKLEPVEPDPKPWAQAARAGATGHVLQSVARAALEER</sequence>
<evidence type="ECO:0000313" key="3">
    <source>
        <dbReference type="Proteomes" id="UP000054270"/>
    </source>
</evidence>